<feature type="signal peptide" evidence="1">
    <location>
        <begin position="1"/>
        <end position="18"/>
    </location>
</feature>
<evidence type="ECO:0000256" key="1">
    <source>
        <dbReference type="SAM" id="SignalP"/>
    </source>
</evidence>
<evidence type="ECO:0000313" key="2">
    <source>
        <dbReference type="EMBL" id="MFD2565960.1"/>
    </source>
</evidence>
<sequence>MRKFLALIVFLSTLSLQSQELNCLVTINDNQVIGSNKQVFRTLERTITEFVNQKKWTNRDVKPQERINCAMNIIITKRDNNQFEGTIQVQSTRPVYGTSYETPILNIKDNDFNFSYNEFDQFIYNPTTFDSNLISMVTFYVYVILGMDADTFALRGGEQYFKQAENVVLQAQQSGLTAWTNQVGVQNRFQLIDNILAPNMRQFRSVMYNYHRNGFDVLSKNKAQGKQTIENNIITLDRLFNKVIGNPMIRLFFDAKADEIVNLYSEGPNTRSKQRMLVVVQKISPNNSNKWRKIN</sequence>
<reference evidence="3" key="1">
    <citation type="journal article" date="2019" name="Int. J. Syst. Evol. Microbiol.">
        <title>The Global Catalogue of Microorganisms (GCM) 10K type strain sequencing project: providing services to taxonomists for standard genome sequencing and annotation.</title>
        <authorList>
            <consortium name="The Broad Institute Genomics Platform"/>
            <consortium name="The Broad Institute Genome Sequencing Center for Infectious Disease"/>
            <person name="Wu L."/>
            <person name="Ma J."/>
        </authorList>
    </citation>
    <scope>NUCLEOTIDE SEQUENCE [LARGE SCALE GENOMIC DNA]</scope>
    <source>
        <strain evidence="3">KCTC 52127</strain>
    </source>
</reference>
<feature type="chain" id="PRO_5046480205" evidence="1">
    <location>
        <begin position="19"/>
        <end position="295"/>
    </location>
</feature>
<comment type="caution">
    <text evidence="2">The sequence shown here is derived from an EMBL/GenBank/DDBJ whole genome shotgun (WGS) entry which is preliminary data.</text>
</comment>
<dbReference type="Proteomes" id="UP001597508">
    <property type="component" value="Unassembled WGS sequence"/>
</dbReference>
<dbReference type="EMBL" id="JBHULH010000001">
    <property type="protein sequence ID" value="MFD2565960.1"/>
    <property type="molecule type" value="Genomic_DNA"/>
</dbReference>
<protein>
    <submittedName>
        <fullName evidence="2">DUF4835 family protein</fullName>
    </submittedName>
</protein>
<accession>A0ABW5LMR8</accession>
<dbReference type="RefSeq" id="WP_379664684.1">
    <property type="nucleotide sequence ID" value="NZ_JBHULH010000001.1"/>
</dbReference>
<keyword evidence="1" id="KW-0732">Signal</keyword>
<dbReference type="InterPro" id="IPR032274">
    <property type="entry name" value="DUF4835"/>
</dbReference>
<name>A0ABW5LMR8_9FLAO</name>
<organism evidence="2 3">
    <name type="scientific">Pseudotenacibaculum haliotis</name>
    <dbReference type="NCBI Taxonomy" id="1862138"/>
    <lineage>
        <taxon>Bacteria</taxon>
        <taxon>Pseudomonadati</taxon>
        <taxon>Bacteroidota</taxon>
        <taxon>Flavobacteriia</taxon>
        <taxon>Flavobacteriales</taxon>
        <taxon>Flavobacteriaceae</taxon>
        <taxon>Pseudotenacibaculum</taxon>
    </lineage>
</organism>
<gene>
    <name evidence="2" type="ORF">ACFSRZ_01175</name>
</gene>
<dbReference type="Pfam" id="PF16119">
    <property type="entry name" value="DUF4835"/>
    <property type="match status" value="1"/>
</dbReference>
<proteinExistence type="predicted"/>
<keyword evidence="3" id="KW-1185">Reference proteome</keyword>
<evidence type="ECO:0000313" key="3">
    <source>
        <dbReference type="Proteomes" id="UP001597508"/>
    </source>
</evidence>